<reference evidence="14 15" key="1">
    <citation type="submission" date="2017-02" db="EMBL/GenBank/DDBJ databases">
        <authorList>
            <person name="Peterson S.W."/>
        </authorList>
    </citation>
    <scope>NUCLEOTIDE SEQUENCE [LARGE SCALE GENOMIC DNA]</scope>
    <source>
        <strain evidence="14 15">DSM 22335</strain>
    </source>
</reference>
<dbReference type="EC" id="3.2.1.21" evidence="4"/>
<keyword evidence="5 12" id="KW-0732">Signal</keyword>
<dbReference type="PROSITE" id="PS00775">
    <property type="entry name" value="GLYCOSYL_HYDROL_F3"/>
    <property type="match status" value="1"/>
</dbReference>
<dbReference type="InterPro" id="IPR019800">
    <property type="entry name" value="Glyco_hydro_3_AS"/>
</dbReference>
<dbReference type="Proteomes" id="UP000190888">
    <property type="component" value="Unassembled WGS sequence"/>
</dbReference>
<dbReference type="Gene3D" id="2.60.40.10">
    <property type="entry name" value="Immunoglobulins"/>
    <property type="match status" value="1"/>
</dbReference>
<dbReference type="Pfam" id="PF00933">
    <property type="entry name" value="Glyco_hydro_3"/>
    <property type="match status" value="1"/>
</dbReference>
<dbReference type="AlphaFoldDB" id="A0A1T4RCN0"/>
<comment type="subcellular location">
    <subcellularLocation>
        <location evidence="2">Periplasm</location>
    </subcellularLocation>
</comment>
<evidence type="ECO:0000256" key="10">
    <source>
        <dbReference type="ARBA" id="ARBA00067498"/>
    </source>
</evidence>
<protein>
    <recommendedName>
        <fullName evidence="10">Periplasmic beta-glucosidase</fullName>
        <ecNumber evidence="4">3.2.1.21</ecNumber>
    </recommendedName>
</protein>
<keyword evidence="15" id="KW-1185">Reference proteome</keyword>
<dbReference type="SMART" id="SM01217">
    <property type="entry name" value="Fn3_like"/>
    <property type="match status" value="1"/>
</dbReference>
<dbReference type="InterPro" id="IPR013783">
    <property type="entry name" value="Ig-like_fold"/>
</dbReference>
<dbReference type="Pfam" id="PF14310">
    <property type="entry name" value="Fn3-like"/>
    <property type="match status" value="1"/>
</dbReference>
<dbReference type="InterPro" id="IPR036962">
    <property type="entry name" value="Glyco_hydro_3_N_sf"/>
</dbReference>
<evidence type="ECO:0000256" key="8">
    <source>
        <dbReference type="ARBA" id="ARBA00023277"/>
    </source>
</evidence>
<keyword evidence="9 11" id="KW-0326">Glycosidase</keyword>
<evidence type="ECO:0000256" key="12">
    <source>
        <dbReference type="SAM" id="SignalP"/>
    </source>
</evidence>
<evidence type="ECO:0000256" key="5">
    <source>
        <dbReference type="ARBA" id="ARBA00022729"/>
    </source>
</evidence>
<dbReference type="Gene3D" id="3.20.20.300">
    <property type="entry name" value="Glycoside hydrolase, family 3, N-terminal domain"/>
    <property type="match status" value="1"/>
</dbReference>
<dbReference type="GO" id="GO:0042597">
    <property type="term" value="C:periplasmic space"/>
    <property type="evidence" value="ECO:0007669"/>
    <property type="project" value="UniProtKB-SubCell"/>
</dbReference>
<evidence type="ECO:0000256" key="4">
    <source>
        <dbReference type="ARBA" id="ARBA00012744"/>
    </source>
</evidence>
<dbReference type="FunFam" id="2.60.40.10:FF:000495">
    <property type="entry name" value="Periplasmic beta-glucosidase"/>
    <property type="match status" value="1"/>
</dbReference>
<evidence type="ECO:0000256" key="9">
    <source>
        <dbReference type="ARBA" id="ARBA00023295"/>
    </source>
</evidence>
<dbReference type="PANTHER" id="PTHR42715">
    <property type="entry name" value="BETA-GLUCOSIDASE"/>
    <property type="match status" value="1"/>
</dbReference>
<evidence type="ECO:0000256" key="7">
    <source>
        <dbReference type="ARBA" id="ARBA00022801"/>
    </source>
</evidence>
<dbReference type="GO" id="GO:0009251">
    <property type="term" value="P:glucan catabolic process"/>
    <property type="evidence" value="ECO:0007669"/>
    <property type="project" value="TreeGrafter"/>
</dbReference>
<feature type="signal peptide" evidence="12">
    <location>
        <begin position="1"/>
        <end position="20"/>
    </location>
</feature>
<evidence type="ECO:0000256" key="6">
    <source>
        <dbReference type="ARBA" id="ARBA00022764"/>
    </source>
</evidence>
<proteinExistence type="inferred from homology"/>
<keyword evidence="6" id="KW-0574">Periplasm</keyword>
<dbReference type="EMBL" id="FUWH01000011">
    <property type="protein sequence ID" value="SKA13669.1"/>
    <property type="molecule type" value="Genomic_DNA"/>
</dbReference>
<dbReference type="InterPro" id="IPR002772">
    <property type="entry name" value="Glyco_hydro_3_C"/>
</dbReference>
<dbReference type="PRINTS" id="PR00133">
    <property type="entry name" value="GLHYDRLASE3"/>
</dbReference>
<evidence type="ECO:0000256" key="1">
    <source>
        <dbReference type="ARBA" id="ARBA00000448"/>
    </source>
</evidence>
<dbReference type="STRING" id="413434.SAMN04488132_111119"/>
<dbReference type="InterPro" id="IPR050288">
    <property type="entry name" value="Cellulose_deg_GH3"/>
</dbReference>
<dbReference type="NCBIfam" id="NF011678">
    <property type="entry name" value="PRK15098.1"/>
    <property type="match status" value="1"/>
</dbReference>
<accession>A0A1T4RCN0</accession>
<dbReference type="InterPro" id="IPR001764">
    <property type="entry name" value="Glyco_hydro_3_N"/>
</dbReference>
<dbReference type="Gene3D" id="3.40.50.1700">
    <property type="entry name" value="Glycoside hydrolase family 3 C-terminal domain"/>
    <property type="match status" value="1"/>
</dbReference>
<dbReference type="FunFam" id="3.40.50.1700:FF:000004">
    <property type="entry name" value="Periplasmic beta-glucosidase"/>
    <property type="match status" value="1"/>
</dbReference>
<dbReference type="FunFam" id="3.20.20.300:FF:000005">
    <property type="entry name" value="Periplasmic beta-glucosidase"/>
    <property type="match status" value="1"/>
</dbReference>
<keyword evidence="8" id="KW-0119">Carbohydrate metabolism</keyword>
<dbReference type="GO" id="GO:0008422">
    <property type="term" value="F:beta-glucosidase activity"/>
    <property type="evidence" value="ECO:0007669"/>
    <property type="project" value="UniProtKB-EC"/>
</dbReference>
<dbReference type="InterPro" id="IPR017853">
    <property type="entry name" value="GH"/>
</dbReference>
<dbReference type="Pfam" id="PF01915">
    <property type="entry name" value="Glyco_hydro_3_C"/>
    <property type="match status" value="1"/>
</dbReference>
<dbReference type="RefSeq" id="WP_078832499.1">
    <property type="nucleotide sequence ID" value="NZ_FUWH01000011.1"/>
</dbReference>
<evidence type="ECO:0000256" key="2">
    <source>
        <dbReference type="ARBA" id="ARBA00004418"/>
    </source>
</evidence>
<feature type="domain" description="Fibronectin type III-like" evidence="13">
    <location>
        <begin position="664"/>
        <end position="733"/>
    </location>
</feature>
<comment type="catalytic activity">
    <reaction evidence="1">
        <text>Hydrolysis of terminal, non-reducing beta-D-glucosyl residues with release of beta-D-glucose.</text>
        <dbReference type="EC" id="3.2.1.21"/>
    </reaction>
</comment>
<evidence type="ECO:0000259" key="13">
    <source>
        <dbReference type="SMART" id="SM01217"/>
    </source>
</evidence>
<organism evidence="14 15">
    <name type="scientific">Sediminibacterium ginsengisoli</name>
    <dbReference type="NCBI Taxonomy" id="413434"/>
    <lineage>
        <taxon>Bacteria</taxon>
        <taxon>Pseudomonadati</taxon>
        <taxon>Bacteroidota</taxon>
        <taxon>Chitinophagia</taxon>
        <taxon>Chitinophagales</taxon>
        <taxon>Chitinophagaceae</taxon>
        <taxon>Sediminibacterium</taxon>
    </lineage>
</organism>
<name>A0A1T4RCN0_9BACT</name>
<gene>
    <name evidence="14" type="ORF">SAMN04488132_111119</name>
</gene>
<comment type="similarity">
    <text evidence="3 11">Belongs to the glycosyl hydrolase 3 family.</text>
</comment>
<dbReference type="SUPFAM" id="SSF51445">
    <property type="entry name" value="(Trans)glycosidases"/>
    <property type="match status" value="1"/>
</dbReference>
<dbReference type="OrthoDB" id="721009at2"/>
<dbReference type="InterPro" id="IPR026891">
    <property type="entry name" value="Fn3-like"/>
</dbReference>
<evidence type="ECO:0000256" key="11">
    <source>
        <dbReference type="RuleBase" id="RU361161"/>
    </source>
</evidence>
<keyword evidence="7 11" id="KW-0378">Hydrolase</keyword>
<evidence type="ECO:0000313" key="14">
    <source>
        <dbReference type="EMBL" id="SKA13669.1"/>
    </source>
</evidence>
<evidence type="ECO:0000313" key="15">
    <source>
        <dbReference type="Proteomes" id="UP000190888"/>
    </source>
</evidence>
<sequence>MTRYSVWLVSCTLLCQVVTAQVTSSKTPDATDKKVAALLAKMTLEEKIGQLNQYTGDRITATGPLGKPIDKVQQVREGKIGSLLNVKGVAETRKMQEAAMESRLKIPLLFGLDVIHGYKVTFPIPLAEAASWDLAAIENAARIAGKEAAAAGLHWTFAPMVDISRDPRWGRVMEGAGEDPYLGSLIAKARVKGFQGAGLGDTAAVMACVKHFAAYGAAIAGRDYNTVDMSPRLLWEVYLPPFKAALDAGAATFMNSFNELNGVPATASSYLQRDILKGKWNFKGFVVSDWNSIGEMVPHGFAADRADAARLAITAGSDMDMESHSYIDHLQKLVTDKKVSIALIDDAVSRILRKKFELGLFDDPFRFSNEAREKKIVNAPEHKAAARDMARKSIVLLKNENGLLPLSTDKKIAVIGPLAKSKTDMKGFWSVKWNDEDELVSLYEGLEARVGKDALLYAKGCGIKDSSRAGFDEAVATAAKADIVVLAVGETFDMSGEAKSRANIHLPGIQEELVKALHATGKPVVVLVMAGRPLIFNWTADHAPAIVYTWWLGTEAGHAMADVLFGNYNPSGKLPMSFPRSEGQIPVYYNYNNTGRPSSNDKDINYRSAYIDMPNSPRYAFGYGLSYTGFKYDALNLSTEKLQRKDPLQVSFTLTNTGKYAGEEVVQLYIRDMVASVVRPVKELKGFQKIMLRPGESKTISFRLTEADLSFYNNDLKKITEAGTFKLMIGSASNDIRLEKSFELIN</sequence>
<dbReference type="SUPFAM" id="SSF52279">
    <property type="entry name" value="Beta-D-glucan exohydrolase, C-terminal domain"/>
    <property type="match status" value="1"/>
</dbReference>
<dbReference type="PANTHER" id="PTHR42715:SF10">
    <property type="entry name" value="BETA-GLUCOSIDASE"/>
    <property type="match status" value="1"/>
</dbReference>
<dbReference type="InterPro" id="IPR036881">
    <property type="entry name" value="Glyco_hydro_3_C_sf"/>
</dbReference>
<evidence type="ECO:0000256" key="3">
    <source>
        <dbReference type="ARBA" id="ARBA00005336"/>
    </source>
</evidence>
<feature type="chain" id="PRO_5013182438" description="Periplasmic beta-glucosidase" evidence="12">
    <location>
        <begin position="21"/>
        <end position="746"/>
    </location>
</feature>